<dbReference type="GO" id="GO:0006086">
    <property type="term" value="P:pyruvate decarboxylation to acetyl-CoA"/>
    <property type="evidence" value="ECO:0007669"/>
    <property type="project" value="TreeGrafter"/>
</dbReference>
<dbReference type="EMBL" id="UINC01019940">
    <property type="protein sequence ID" value="SVA84224.1"/>
    <property type="molecule type" value="Genomic_DNA"/>
</dbReference>
<dbReference type="Gene3D" id="3.40.50.970">
    <property type="match status" value="1"/>
</dbReference>
<evidence type="ECO:0000256" key="1">
    <source>
        <dbReference type="ARBA" id="ARBA00001964"/>
    </source>
</evidence>
<evidence type="ECO:0000256" key="2">
    <source>
        <dbReference type="ARBA" id="ARBA00023002"/>
    </source>
</evidence>
<gene>
    <name evidence="5" type="ORF">METZ01_LOCUS137078</name>
</gene>
<proteinExistence type="predicted"/>
<evidence type="ECO:0000256" key="3">
    <source>
        <dbReference type="ARBA" id="ARBA00023052"/>
    </source>
</evidence>
<dbReference type="InterPro" id="IPR029061">
    <property type="entry name" value="THDP-binding"/>
</dbReference>
<organism evidence="5">
    <name type="scientific">marine metagenome</name>
    <dbReference type="NCBI Taxonomy" id="408172"/>
    <lineage>
        <taxon>unclassified sequences</taxon>
        <taxon>metagenomes</taxon>
        <taxon>ecological metagenomes</taxon>
    </lineage>
</organism>
<dbReference type="InterPro" id="IPR050642">
    <property type="entry name" value="PDH_E1_Alpha_Subunit"/>
</dbReference>
<name>A0A381Z503_9ZZZZ</name>
<feature type="domain" description="Dehydrogenase E1 component" evidence="4">
    <location>
        <begin position="13"/>
        <end position="314"/>
    </location>
</feature>
<dbReference type="AlphaFoldDB" id="A0A381Z503"/>
<dbReference type="SUPFAM" id="SSF52518">
    <property type="entry name" value="Thiamin diphosphate-binding fold (THDP-binding)"/>
    <property type="match status" value="1"/>
</dbReference>
<accession>A0A381Z503</accession>
<dbReference type="InterPro" id="IPR001017">
    <property type="entry name" value="DH_E1"/>
</dbReference>
<dbReference type="Pfam" id="PF00676">
    <property type="entry name" value="E1_dh"/>
    <property type="match status" value="1"/>
</dbReference>
<keyword evidence="3" id="KW-0786">Thiamine pyrophosphate</keyword>
<sequence length="329" mass="36183">MPEGKELYMLMLKRMMLIRRFDETVKDLVQSAELVGMAHCYIGEEAVAVGACTALRDEDYITGNHRSHGHPISKGGDVRRAMAELLGKATGYCKGKGGSMHLADFEIGILGESGIVASALPVAVGAALGSKMQNNDRVVISFFGDGASNQGACHEAMNMASIWKLPVIFLCENNQYAVTTSFRDTVAVENVSDRAVAYSMPGVLVDGQDVMAMHEATVAAVQRARAGEGPSLIEARTYRYEDHSEGLNRILREPYRTDEEVEQWKERDPISLHSTWLKEQGVATEEEIDSVWSEVNQAIDDALEFARNSPYPEADDLFTDMYADPLPAR</sequence>
<protein>
    <recommendedName>
        <fullName evidence="4">Dehydrogenase E1 component domain-containing protein</fullName>
    </recommendedName>
</protein>
<dbReference type="PANTHER" id="PTHR11516">
    <property type="entry name" value="PYRUVATE DEHYDROGENASE E1 COMPONENT, ALPHA SUBUNIT BACTERIAL AND ORGANELLAR"/>
    <property type="match status" value="1"/>
</dbReference>
<comment type="cofactor">
    <cofactor evidence="1">
        <name>thiamine diphosphate</name>
        <dbReference type="ChEBI" id="CHEBI:58937"/>
    </cofactor>
</comment>
<evidence type="ECO:0000259" key="4">
    <source>
        <dbReference type="Pfam" id="PF00676"/>
    </source>
</evidence>
<dbReference type="GO" id="GO:0004739">
    <property type="term" value="F:pyruvate dehydrogenase (acetyl-transferring) activity"/>
    <property type="evidence" value="ECO:0007669"/>
    <property type="project" value="TreeGrafter"/>
</dbReference>
<evidence type="ECO:0000313" key="5">
    <source>
        <dbReference type="EMBL" id="SVA84224.1"/>
    </source>
</evidence>
<dbReference type="PANTHER" id="PTHR11516:SF60">
    <property type="entry name" value="PYRUVATE DEHYDROGENASE E1 COMPONENT SUBUNIT ALPHA"/>
    <property type="match status" value="1"/>
</dbReference>
<reference evidence="5" key="1">
    <citation type="submission" date="2018-05" db="EMBL/GenBank/DDBJ databases">
        <authorList>
            <person name="Lanie J.A."/>
            <person name="Ng W.-L."/>
            <person name="Kazmierczak K.M."/>
            <person name="Andrzejewski T.M."/>
            <person name="Davidsen T.M."/>
            <person name="Wayne K.J."/>
            <person name="Tettelin H."/>
            <person name="Glass J.I."/>
            <person name="Rusch D."/>
            <person name="Podicherti R."/>
            <person name="Tsui H.-C.T."/>
            <person name="Winkler M.E."/>
        </authorList>
    </citation>
    <scope>NUCLEOTIDE SEQUENCE</scope>
</reference>
<keyword evidence="2" id="KW-0560">Oxidoreductase</keyword>
<dbReference type="CDD" id="cd02000">
    <property type="entry name" value="TPP_E1_PDC_ADC_BCADC"/>
    <property type="match status" value="1"/>
</dbReference>